<comment type="caution">
    <text evidence="1">The sequence shown here is derived from an EMBL/GenBank/DDBJ whole genome shotgun (WGS) entry which is preliminary data.</text>
</comment>
<dbReference type="AlphaFoldDB" id="A0A2P6FBD4"/>
<dbReference type="EMBL" id="JTLV02000001">
    <property type="protein sequence ID" value="PQM30783.1"/>
    <property type="molecule type" value="Genomic_DNA"/>
</dbReference>
<reference evidence="1 2" key="1">
    <citation type="journal article" date="2015" name="MBio">
        <title>Genome sequence of the Drosophila melanogaster male-killing Spiroplasma strain MSRO endosymbiont.</title>
        <authorList>
            <person name="Paredes J.C."/>
            <person name="Herren J.K."/>
            <person name="Schupfer F."/>
            <person name="Marin R."/>
            <person name="Claverol S."/>
            <person name="Kuo C.H."/>
            <person name="Lemaitre B."/>
            <person name="Beven L."/>
        </authorList>
    </citation>
    <scope>NUCLEOTIDE SEQUENCE [LARGE SCALE GENOMIC DNA]</scope>
    <source>
        <strain evidence="1 2">MSRO</strain>
    </source>
</reference>
<keyword evidence="2" id="KW-1185">Reference proteome</keyword>
<accession>A0A2P6FBD4</accession>
<proteinExistence type="predicted"/>
<protein>
    <submittedName>
        <fullName evidence="1">Uncharacterized protein</fullName>
    </submittedName>
</protein>
<dbReference type="Proteomes" id="UP000031565">
    <property type="component" value="Unassembled WGS sequence"/>
</dbReference>
<gene>
    <name evidence="1" type="ORF">SMSRO_SF005720</name>
</gene>
<evidence type="ECO:0000313" key="2">
    <source>
        <dbReference type="Proteomes" id="UP000031565"/>
    </source>
</evidence>
<sequence length="62" mass="7321">MYLYRSGKEIHALLCIITQSVNAIYRVWNLLKVSSFDVTNKDFYEPNDINDWWKNIIKGILG</sequence>
<evidence type="ECO:0000313" key="1">
    <source>
        <dbReference type="EMBL" id="PQM30783.1"/>
    </source>
</evidence>
<name>A0A2P6FBD4_9MOLU</name>
<organism evidence="1 2">
    <name type="scientific">Spiroplasma poulsonii</name>
    <dbReference type="NCBI Taxonomy" id="2138"/>
    <lineage>
        <taxon>Bacteria</taxon>
        <taxon>Bacillati</taxon>
        <taxon>Mycoplasmatota</taxon>
        <taxon>Mollicutes</taxon>
        <taxon>Entomoplasmatales</taxon>
        <taxon>Spiroplasmataceae</taxon>
        <taxon>Spiroplasma</taxon>
    </lineage>
</organism>